<dbReference type="Gene3D" id="2.115.10.20">
    <property type="entry name" value="Glycosyl hydrolase domain, family 43"/>
    <property type="match status" value="1"/>
</dbReference>
<keyword evidence="1" id="KW-0624">Polysaccharide degradation</keyword>
<evidence type="ECO:0000259" key="3">
    <source>
        <dbReference type="Pfam" id="PF24793"/>
    </source>
</evidence>
<dbReference type="InterPro" id="IPR023296">
    <property type="entry name" value="Glyco_hydro_beta-prop_sf"/>
</dbReference>
<organism evidence="4 5">
    <name type="scientific">Devosia oryzisoli</name>
    <dbReference type="NCBI Taxonomy" id="2774138"/>
    <lineage>
        <taxon>Bacteria</taxon>
        <taxon>Pseudomonadati</taxon>
        <taxon>Pseudomonadota</taxon>
        <taxon>Alphaproteobacteria</taxon>
        <taxon>Hyphomicrobiales</taxon>
        <taxon>Devosiaceae</taxon>
        <taxon>Devosia</taxon>
    </lineage>
</organism>
<dbReference type="InterPro" id="IPR056442">
    <property type="entry name" value="GINT1_N"/>
</dbReference>
<reference evidence="4" key="1">
    <citation type="submission" date="2020-09" db="EMBL/GenBank/DDBJ databases">
        <title>Genome seq and assembly of Devosia sp.</title>
        <authorList>
            <person name="Chhetri G."/>
        </authorList>
    </citation>
    <scope>NUCLEOTIDE SEQUENCE</scope>
    <source>
        <strain evidence="4">PTR5</strain>
    </source>
</reference>
<name>A0A927FUY0_9HYPH</name>
<dbReference type="Proteomes" id="UP000654108">
    <property type="component" value="Unassembled WGS sequence"/>
</dbReference>
<dbReference type="InterPro" id="IPR052176">
    <property type="entry name" value="Glycosyl_Hydrlase_43_Enz"/>
</dbReference>
<evidence type="ECO:0000313" key="5">
    <source>
        <dbReference type="Proteomes" id="UP000654108"/>
    </source>
</evidence>
<dbReference type="SUPFAM" id="SSF75005">
    <property type="entry name" value="Arabinanase/levansucrase/invertase"/>
    <property type="match status" value="1"/>
</dbReference>
<protein>
    <recommendedName>
        <fullName evidence="3">Glucosamine inositolphosphorylceramide transferase 1 N-terminal domain-containing protein</fullName>
    </recommendedName>
</protein>
<evidence type="ECO:0000256" key="2">
    <source>
        <dbReference type="ARBA" id="ARBA00023277"/>
    </source>
</evidence>
<sequence>MGPTVPRGALDRLLALEARRFGGSLATRDAPPAELVDGPGTGDAVVYLTTGADMVPTATPTFRLTINGHSDLAGGLAQVLRTGDLPELTLWLDDRAVLSARPMLSDRLWLSRMCDEILAGAVGLVESGLKRWQAGLLEPMEAPGMSPSTPSLMRYYLPNLVAQGARRAVAKLGSRRPFYWQVAYRPARPGIDPLSPGLGNAPFTVLPDDGTRFYADPFVIARSGGVFLFVEEFPYSLGRGIISVSQLASDGTFGTPREVLREPHHLSYPQVFEQEGDVFMLPESGGANQLVLYRAEEFPHRWARDTVLLDGVDVNDATVVSREGAYYLIGTERLGPGSASDRMVVYHSPTLRGPWTPHPLNPILIDRAGARPGGAVLKQDGRLWLKVQDGSTAYGGGLGLREIIDLNVHNVRFGPVVPIAMGTAWHRTGIHTLNIDEEWEVVDSAG</sequence>
<gene>
    <name evidence="4" type="ORF">IC608_14945</name>
</gene>
<dbReference type="GO" id="GO:0045493">
    <property type="term" value="P:xylan catabolic process"/>
    <property type="evidence" value="ECO:0007669"/>
    <property type="project" value="UniProtKB-KW"/>
</dbReference>
<dbReference type="AlphaFoldDB" id="A0A927FUY0"/>
<feature type="domain" description="Glucosamine inositolphosphorylceramide transferase 1 N-terminal" evidence="3">
    <location>
        <begin position="211"/>
        <end position="409"/>
    </location>
</feature>
<proteinExistence type="predicted"/>
<evidence type="ECO:0000313" key="4">
    <source>
        <dbReference type="EMBL" id="MBD8066770.1"/>
    </source>
</evidence>
<dbReference type="PANTHER" id="PTHR43772:SF2">
    <property type="entry name" value="PUTATIVE (AFU_ORTHOLOGUE AFUA_2G04480)-RELATED"/>
    <property type="match status" value="1"/>
</dbReference>
<evidence type="ECO:0000256" key="1">
    <source>
        <dbReference type="ARBA" id="ARBA00022651"/>
    </source>
</evidence>
<dbReference type="EMBL" id="JACYFU010000004">
    <property type="protein sequence ID" value="MBD8066770.1"/>
    <property type="molecule type" value="Genomic_DNA"/>
</dbReference>
<keyword evidence="5" id="KW-1185">Reference proteome</keyword>
<dbReference type="PANTHER" id="PTHR43772">
    <property type="entry name" value="ENDO-1,4-BETA-XYLANASE"/>
    <property type="match status" value="1"/>
</dbReference>
<keyword evidence="1" id="KW-0858">Xylan degradation</keyword>
<accession>A0A927FUY0</accession>
<comment type="caution">
    <text evidence="4">The sequence shown here is derived from an EMBL/GenBank/DDBJ whole genome shotgun (WGS) entry which is preliminary data.</text>
</comment>
<dbReference type="Pfam" id="PF24793">
    <property type="entry name" value="GINT1_N"/>
    <property type="match status" value="1"/>
</dbReference>
<keyword evidence="2" id="KW-0119">Carbohydrate metabolism</keyword>